<evidence type="ECO:0000256" key="2">
    <source>
        <dbReference type="SAM" id="MobiDB-lite"/>
    </source>
</evidence>
<dbReference type="Gene3D" id="3.30.70.330">
    <property type="match status" value="1"/>
</dbReference>
<dbReference type="SMART" id="SM00360">
    <property type="entry name" value="RRM"/>
    <property type="match status" value="1"/>
</dbReference>
<dbReference type="SUPFAM" id="SSF54928">
    <property type="entry name" value="RNA-binding domain, RBD"/>
    <property type="match status" value="1"/>
</dbReference>
<reference evidence="5" key="1">
    <citation type="submission" date="2016-04" db="EMBL/GenBank/DDBJ databases">
        <authorList>
            <person name="Evans L.H."/>
            <person name="Alamgir A."/>
            <person name="Owens N."/>
            <person name="Weber N.D."/>
            <person name="Virtaneva K."/>
            <person name="Barbian K."/>
            <person name="Babar A."/>
            <person name="Rosenke K."/>
        </authorList>
    </citation>
    <scope>NUCLEOTIDE SEQUENCE [LARGE SCALE GENOMIC DNA]</scope>
    <source>
        <strain evidence="5">CBS 101.48</strain>
    </source>
</reference>
<dbReference type="GO" id="GO:0005681">
    <property type="term" value="C:spliceosomal complex"/>
    <property type="evidence" value="ECO:0007669"/>
    <property type="project" value="TreeGrafter"/>
</dbReference>
<evidence type="ECO:0000313" key="6">
    <source>
        <dbReference type="Proteomes" id="UP000078561"/>
    </source>
</evidence>
<keyword evidence="1" id="KW-0694">RNA-binding</keyword>
<dbReference type="PROSITE" id="PS51025">
    <property type="entry name" value="PWI"/>
    <property type="match status" value="1"/>
</dbReference>
<feature type="compositionally biased region" description="Acidic residues" evidence="2">
    <location>
        <begin position="282"/>
        <end position="297"/>
    </location>
</feature>
<keyword evidence="6" id="KW-1185">Reference proteome</keyword>
<sequence>MDPYRPNPYGYSPRGGGPRPYRPNFNRPPPPHYHNMQFGGNNGGYPPRPHMPPQSGPPPTERNKLNTLFVGAIPSGVTDEWIEHLLKSCGVLLEWKRVKDQAGNPKGFGFATYHGPDSVLRALRVLGGEEDYQGVTLKAQDGSGTEKKLIVKADDNVRQYLNGYKGSKEDTQLANEKDEDTKAVDIVTLAVQAIAAGKDFGSAAGNEPSPSRQTMDSTDTLSKDLAFLRERATRSESQQSDRHSAHKPSQQSDRKPRWEDDRRHEPKHQRQTFVRGQPEQLSIDEYDVGMERDDEEAEQRRQEKHQRELEASFRQREKRFEQQESTQLIDYEDDLKREQEDHERRVQDVDYWAKRLAEWDDEIEMKNEKNDFYNDRSRWRKQRALIRRREEERDEKDRRLELERKQAAEQPAYQHTTGNNNAPIGTSTTNPFNTHQQSTMLMHTKPIAPTKIKSNVARQLPVKRSSGLGGDDDDDDDNGRKKRVLIPLDYSGIDTSASEDATMDDANPMSEEERNQKIKSLISSIPSSEDGLWAWPIRWDVLNDGLVTEKLAPFVNKKIVELVGAEEEELVSFILESIKKQLPPSDLVKELEMTLDEDALVFVMKLWRTIIFETERVARHL</sequence>
<dbReference type="CDD" id="cd12446">
    <property type="entry name" value="RRM_RBM25"/>
    <property type="match status" value="1"/>
</dbReference>
<dbReference type="Pfam" id="PF00076">
    <property type="entry name" value="RRM_1"/>
    <property type="match status" value="1"/>
</dbReference>
<dbReference type="Pfam" id="PF01480">
    <property type="entry name" value="PWI"/>
    <property type="match status" value="1"/>
</dbReference>
<dbReference type="InterPro" id="IPR052768">
    <property type="entry name" value="RBM25"/>
</dbReference>
<dbReference type="EMBL" id="LT555011">
    <property type="protein sequence ID" value="SAM09491.1"/>
    <property type="molecule type" value="Genomic_DNA"/>
</dbReference>
<gene>
    <name evidence="5" type="primary">ABSGL_15167.1 scaffold 15182</name>
</gene>
<feature type="compositionally biased region" description="Polar residues" evidence="2">
    <location>
        <begin position="208"/>
        <end position="219"/>
    </location>
</feature>
<accession>A0A163MWJ1</accession>
<dbReference type="Proteomes" id="UP000078561">
    <property type="component" value="Unassembled WGS sequence"/>
</dbReference>
<feature type="region of interest" description="Disordered" evidence="2">
    <location>
        <begin position="200"/>
        <end position="219"/>
    </location>
</feature>
<dbReference type="OMA" id="DGCVNKK"/>
<evidence type="ECO:0000259" key="4">
    <source>
        <dbReference type="PROSITE" id="PS51025"/>
    </source>
</evidence>
<dbReference type="OrthoDB" id="6275295at2759"/>
<dbReference type="InterPro" id="IPR012677">
    <property type="entry name" value="Nucleotide-bd_a/b_plait_sf"/>
</dbReference>
<feature type="compositionally biased region" description="Basic and acidic residues" evidence="2">
    <location>
        <begin position="232"/>
        <end position="243"/>
    </location>
</feature>
<proteinExistence type="predicted"/>
<dbReference type="InParanoid" id="A0A163MWJ1"/>
<dbReference type="InterPro" id="IPR002483">
    <property type="entry name" value="PWI_dom"/>
</dbReference>
<evidence type="ECO:0000259" key="3">
    <source>
        <dbReference type="PROSITE" id="PS50102"/>
    </source>
</evidence>
<evidence type="ECO:0008006" key="7">
    <source>
        <dbReference type="Google" id="ProtNLM"/>
    </source>
</evidence>
<dbReference type="InterPro" id="IPR034268">
    <property type="entry name" value="RBM25_RRM"/>
</dbReference>
<feature type="region of interest" description="Disordered" evidence="2">
    <location>
        <begin position="449"/>
        <end position="515"/>
    </location>
</feature>
<dbReference type="STRING" id="4829.A0A163MWJ1"/>
<feature type="domain" description="PWI" evidence="4">
    <location>
        <begin position="530"/>
        <end position="621"/>
    </location>
</feature>
<dbReference type="PROSITE" id="PS50102">
    <property type="entry name" value="RRM"/>
    <property type="match status" value="1"/>
</dbReference>
<evidence type="ECO:0000313" key="5">
    <source>
        <dbReference type="EMBL" id="SAM09491.1"/>
    </source>
</evidence>
<feature type="domain" description="RRM" evidence="3">
    <location>
        <begin position="66"/>
        <end position="156"/>
    </location>
</feature>
<evidence type="ECO:0000256" key="1">
    <source>
        <dbReference type="PROSITE-ProRule" id="PRU00176"/>
    </source>
</evidence>
<feature type="region of interest" description="Disordered" evidence="2">
    <location>
        <begin position="1"/>
        <end position="62"/>
    </location>
</feature>
<dbReference type="InterPro" id="IPR035979">
    <property type="entry name" value="RBD_domain_sf"/>
</dbReference>
<feature type="compositionally biased region" description="Polar residues" evidence="2">
    <location>
        <begin position="413"/>
        <end position="434"/>
    </location>
</feature>
<feature type="compositionally biased region" description="Pro residues" evidence="2">
    <location>
        <begin position="46"/>
        <end position="60"/>
    </location>
</feature>
<feature type="region of interest" description="Disordered" evidence="2">
    <location>
        <begin position="232"/>
        <end position="325"/>
    </location>
</feature>
<name>A0A163MWJ1_ABSGL</name>
<dbReference type="Gene3D" id="1.20.1390.10">
    <property type="entry name" value="PWI domain"/>
    <property type="match status" value="1"/>
</dbReference>
<dbReference type="PANTHER" id="PTHR18806:SF4">
    <property type="entry name" value="RNA-BINDING PROTEIN 25"/>
    <property type="match status" value="1"/>
</dbReference>
<dbReference type="AlphaFoldDB" id="A0A163MWJ1"/>
<dbReference type="GO" id="GO:0003729">
    <property type="term" value="F:mRNA binding"/>
    <property type="evidence" value="ECO:0007669"/>
    <property type="project" value="TreeGrafter"/>
</dbReference>
<feature type="compositionally biased region" description="Low complexity" evidence="2">
    <location>
        <begin position="1"/>
        <end position="12"/>
    </location>
</feature>
<dbReference type="InterPro" id="IPR000504">
    <property type="entry name" value="RRM_dom"/>
</dbReference>
<feature type="compositionally biased region" description="Basic and acidic residues" evidence="2">
    <location>
        <begin position="252"/>
        <end position="264"/>
    </location>
</feature>
<protein>
    <recommendedName>
        <fullName evidence="7">PWI domain-containing protein</fullName>
    </recommendedName>
</protein>
<dbReference type="SMART" id="SM00311">
    <property type="entry name" value="PWI"/>
    <property type="match status" value="1"/>
</dbReference>
<dbReference type="PANTHER" id="PTHR18806">
    <property type="entry name" value="RBM25 PROTEIN"/>
    <property type="match status" value="1"/>
</dbReference>
<organism evidence="5">
    <name type="scientific">Absidia glauca</name>
    <name type="common">Pin mould</name>
    <dbReference type="NCBI Taxonomy" id="4829"/>
    <lineage>
        <taxon>Eukaryota</taxon>
        <taxon>Fungi</taxon>
        <taxon>Fungi incertae sedis</taxon>
        <taxon>Mucoromycota</taxon>
        <taxon>Mucoromycotina</taxon>
        <taxon>Mucoromycetes</taxon>
        <taxon>Mucorales</taxon>
        <taxon>Cunninghamellaceae</taxon>
        <taxon>Absidia</taxon>
    </lineage>
</organism>
<feature type="region of interest" description="Disordered" evidence="2">
    <location>
        <begin position="405"/>
        <end position="434"/>
    </location>
</feature>
<dbReference type="FunCoup" id="A0A163MWJ1">
    <property type="interactions" value="866"/>
</dbReference>
<feature type="compositionally biased region" description="Basic and acidic residues" evidence="2">
    <location>
        <begin position="298"/>
        <end position="322"/>
    </location>
</feature>